<feature type="domain" description="Spermatogenesis-associated protein 20-like TRX" evidence="1">
    <location>
        <begin position="2"/>
        <end position="164"/>
    </location>
</feature>
<dbReference type="InterPro" id="IPR012341">
    <property type="entry name" value="6hp_glycosidase-like_sf"/>
</dbReference>
<comment type="caution">
    <text evidence="2">The sequence shown here is derived from an EMBL/GenBank/DDBJ whole genome shotgun (WGS) entry which is preliminary data.</text>
</comment>
<name>A0ABX1LSY2_9CYAN</name>
<protein>
    <submittedName>
        <fullName evidence="2">Thioredoxin domain-containing protein</fullName>
    </submittedName>
</protein>
<dbReference type="Gene3D" id="1.50.10.10">
    <property type="match status" value="1"/>
</dbReference>
<dbReference type="InterPro" id="IPR036249">
    <property type="entry name" value="Thioredoxin-like_sf"/>
</dbReference>
<dbReference type="SUPFAM" id="SSF52833">
    <property type="entry name" value="Thioredoxin-like"/>
    <property type="match status" value="1"/>
</dbReference>
<evidence type="ECO:0000313" key="2">
    <source>
        <dbReference type="EMBL" id="NMF58140.1"/>
    </source>
</evidence>
<dbReference type="InterPro" id="IPR004879">
    <property type="entry name" value="Ssp411-like_TRX"/>
</dbReference>
<dbReference type="RefSeq" id="WP_169363077.1">
    <property type="nucleotide sequence ID" value="NZ_JAAVJL010000001.1"/>
</dbReference>
<dbReference type="SUPFAM" id="SSF48208">
    <property type="entry name" value="Six-hairpin glycosidases"/>
    <property type="match status" value="1"/>
</dbReference>
<dbReference type="PANTHER" id="PTHR42899">
    <property type="entry name" value="SPERMATOGENESIS-ASSOCIATED PROTEIN 20"/>
    <property type="match status" value="1"/>
</dbReference>
<dbReference type="InterPro" id="IPR024705">
    <property type="entry name" value="Ssp411"/>
</dbReference>
<dbReference type="CDD" id="cd02955">
    <property type="entry name" value="SSP411"/>
    <property type="match status" value="1"/>
</dbReference>
<organism evidence="2 3">
    <name type="scientific">Pseudanabaena yagii GIHE-NHR1</name>
    <dbReference type="NCBI Taxonomy" id="2722753"/>
    <lineage>
        <taxon>Bacteria</taxon>
        <taxon>Bacillati</taxon>
        <taxon>Cyanobacteriota</taxon>
        <taxon>Cyanophyceae</taxon>
        <taxon>Pseudanabaenales</taxon>
        <taxon>Pseudanabaenaceae</taxon>
        <taxon>Pseudanabaena</taxon>
        <taxon>Pseudanabaena yagii</taxon>
    </lineage>
</organism>
<dbReference type="PIRSF" id="PIRSF006402">
    <property type="entry name" value="UCP006402_thioredoxin"/>
    <property type="match status" value="1"/>
</dbReference>
<keyword evidence="3" id="KW-1185">Reference proteome</keyword>
<dbReference type="Gene3D" id="3.40.30.10">
    <property type="entry name" value="Glutaredoxin"/>
    <property type="match status" value="1"/>
</dbReference>
<gene>
    <name evidence="2" type="ORF">HC246_08915</name>
</gene>
<evidence type="ECO:0000259" key="1">
    <source>
        <dbReference type="Pfam" id="PF03190"/>
    </source>
</evidence>
<dbReference type="InterPro" id="IPR008928">
    <property type="entry name" value="6-hairpin_glycosidase_sf"/>
</dbReference>
<dbReference type="Proteomes" id="UP000738376">
    <property type="component" value="Unassembled WGS sequence"/>
</dbReference>
<sequence length="689" mass="78809">MPNRLARSQSLYLRKHADNPIDWYPWGDEALEKARNENKPIFLSIGYSSCHWCTVMEHEAFSDTVIADYMNERFVAIKVDREERPDLDSIYMQAVQIMGESGGWPLNLFLVPEDLVPFYGGTYFPIEPRYGRPGFLRVLQSICEIYYDRYQDIQDYKDQIVKNLHQINKMIPVPIISDEVLTNGIAKCAEVVTNRDYGTCFPMIPYANLLLRASRFEAANLESQTTILKDKSQQRGIDLALGGIFDHVAGGWHRYTVDHTWTVPHFEKMLYDNGLIMEYLANLWLSGLQEPAIARACELTATWLQREMLAEEGCFYASQDADSEGREGKFWVWSFAELKKIFSNTELDLLIKEFTISVNGNFEESNVLQRKKLGDLSPETEACLLKLFRRRYGEYSRPTDAFPVARSQDDIREIEWEGRVPPITDTKAITAWNALMISGLATAYRAFQNPIYKQLAVNAAKFILEHQWIEGHLQRINYEGQEAVAAQSEDYAFLIKALLDLHQALPENADFYLQQAIAIQAEFDRDFWDALSGGYFNTTSESSQHLLLRERNYQDNATPSPNGVAIANLVRFASVTGKLEYLDRAELALKRFGLVIANNPIACPSLLVAFDWFRNHTLVRTNPEQYAYLNQQYLPSVMLRIDQHLPSPDAIAMVCQGFACLEPATTPEICDRQLLRSTTRVGLNYSSSK</sequence>
<evidence type="ECO:0000313" key="3">
    <source>
        <dbReference type="Proteomes" id="UP000738376"/>
    </source>
</evidence>
<dbReference type="Pfam" id="PF03190">
    <property type="entry name" value="Thioredox_DsbH"/>
    <property type="match status" value="1"/>
</dbReference>
<reference evidence="2 3" key="1">
    <citation type="submission" date="2020-03" db="EMBL/GenBank/DDBJ databases">
        <title>Draft Genome Sequence of 2-Methylisoborneol Producing Pseudanabaena yagii Strain GIHE-NHR1 Isolated from North Han River in South Korea.</title>
        <authorList>
            <person name="Jeong J."/>
        </authorList>
    </citation>
    <scope>NUCLEOTIDE SEQUENCE [LARGE SCALE GENOMIC DNA]</scope>
    <source>
        <strain evidence="2 3">GIHE-NHR1</strain>
    </source>
</reference>
<dbReference type="PANTHER" id="PTHR42899:SF1">
    <property type="entry name" value="SPERMATOGENESIS-ASSOCIATED PROTEIN 20"/>
    <property type="match status" value="1"/>
</dbReference>
<accession>A0ABX1LSY2</accession>
<dbReference type="EMBL" id="JAAVJL010000001">
    <property type="protein sequence ID" value="NMF58140.1"/>
    <property type="molecule type" value="Genomic_DNA"/>
</dbReference>
<proteinExistence type="predicted"/>